<comment type="caution">
    <text evidence="2">The sequence shown here is derived from an EMBL/GenBank/DDBJ whole genome shotgun (WGS) entry which is preliminary data.</text>
</comment>
<evidence type="ECO:0000313" key="2">
    <source>
        <dbReference type="EMBL" id="GLB69307.1"/>
    </source>
</evidence>
<name>A0ABQ5MZA8_9MICC</name>
<organism evidence="2 3">
    <name type="scientific">Arthrobacter mangrovi</name>
    <dbReference type="NCBI Taxonomy" id="2966350"/>
    <lineage>
        <taxon>Bacteria</taxon>
        <taxon>Bacillati</taxon>
        <taxon>Actinomycetota</taxon>
        <taxon>Actinomycetes</taxon>
        <taxon>Micrococcales</taxon>
        <taxon>Micrococcaceae</taxon>
        <taxon>Arthrobacter</taxon>
    </lineage>
</organism>
<protein>
    <submittedName>
        <fullName evidence="2">Uncharacterized protein</fullName>
    </submittedName>
</protein>
<feature type="region of interest" description="Disordered" evidence="1">
    <location>
        <begin position="54"/>
        <end position="75"/>
    </location>
</feature>
<reference evidence="2 3" key="1">
    <citation type="journal article" date="2023" name="Int. J. Syst. Evol. Microbiol.">
        <title>Arthrobacter mangrovi sp. nov., an actinobacterium isolated from the rhizosphere of a mangrove.</title>
        <authorList>
            <person name="Hamada M."/>
            <person name="Saitou S."/>
            <person name="Enomoto N."/>
            <person name="Nanri K."/>
            <person name="Hidaka K."/>
            <person name="Miura T."/>
            <person name="Tamura T."/>
        </authorList>
    </citation>
    <scope>NUCLEOTIDE SEQUENCE [LARGE SCALE GENOMIC DNA]</scope>
    <source>
        <strain evidence="2 3">NBRC 112813</strain>
    </source>
</reference>
<keyword evidence="3" id="KW-1185">Reference proteome</keyword>
<sequence length="75" mass="8391">MSLQPAEYWLDMHNAELRLRLAEAERLRRRKEAGVRPARRSAQWRARLAALAARSAAGARRGNRPSAVGLSPCPD</sequence>
<dbReference type="EMBL" id="BRVS01000030">
    <property type="protein sequence ID" value="GLB69307.1"/>
    <property type="molecule type" value="Genomic_DNA"/>
</dbReference>
<dbReference type="RefSeq" id="WP_264797400.1">
    <property type="nucleotide sequence ID" value="NZ_BRVS01000030.1"/>
</dbReference>
<proteinExistence type="predicted"/>
<evidence type="ECO:0000313" key="3">
    <source>
        <dbReference type="Proteomes" id="UP001209654"/>
    </source>
</evidence>
<gene>
    <name evidence="2" type="ORF">AHIS1636_37500</name>
</gene>
<accession>A0ABQ5MZA8</accession>
<dbReference type="Proteomes" id="UP001209654">
    <property type="component" value="Unassembled WGS sequence"/>
</dbReference>
<evidence type="ECO:0000256" key="1">
    <source>
        <dbReference type="SAM" id="MobiDB-lite"/>
    </source>
</evidence>
<feature type="compositionally biased region" description="Low complexity" evidence="1">
    <location>
        <begin position="54"/>
        <end position="67"/>
    </location>
</feature>